<keyword evidence="4" id="KW-1185">Reference proteome</keyword>
<comment type="caution">
    <text evidence="3">The sequence shown here is derived from an EMBL/GenBank/DDBJ whole genome shotgun (WGS) entry which is preliminary data.</text>
</comment>
<evidence type="ECO:0000256" key="1">
    <source>
        <dbReference type="SAM" id="MobiDB-lite"/>
    </source>
</evidence>
<evidence type="ECO:0000313" key="4">
    <source>
        <dbReference type="Proteomes" id="UP001165124"/>
    </source>
</evidence>
<keyword evidence="2" id="KW-0812">Transmembrane</keyword>
<dbReference type="AlphaFoldDB" id="A0A9W6PSK0"/>
<sequence>MRGVQGERGASTYEYVALIAVVAAVSGAFAVLAGPIIESVRFSICRAFGGDCPSSTNPHIGQRDPNFTKCTIFDQNRTLGFNASYRGIRGENSGKDQLIEQVDPVTGKKTAAVILTGKSGLGVESGDRDDVPILDDINKRLKRRQRGKFDVSVFAGINGELGSRYDFDDVEQAERFLNGRRGADWKRVVSGLSGTTGNAVENGLATLNKYVRKGWAWLTGGDPAKVADEQGLAPNAIIIRLGGEAKGSAKWSGTLGADNKVQGKASGEAGLNGALSGDLTVFTEGPNRGMRIYTNKGTLDDNLKVDGGLDLSNILPAAAKVQLQGAKGRTVTYTVVFDKEGNPLRVQFQLDTEVKGGGGVKVGVPQGKQNDPAKTGEVKGDGNVGRRYSHIYNLELSGPENKENLDAFEGLFATPGGLVAVPRSFSYGDPKYIEQLVKFRTAMDKNGQEVKFEYDTFGATLGSEGASGEKGIKKKGFGIGWTDETTRARYRSGHYFDRRHPDLGWVPLANCR</sequence>
<keyword evidence="2" id="KW-1133">Transmembrane helix</keyword>
<dbReference type="EMBL" id="BSRZ01000001">
    <property type="protein sequence ID" value="GLW62198.1"/>
    <property type="molecule type" value="Genomic_DNA"/>
</dbReference>
<proteinExistence type="predicted"/>
<gene>
    <name evidence="3" type="ORF">Arub01_04420</name>
</gene>
<reference evidence="3" key="1">
    <citation type="submission" date="2023-02" db="EMBL/GenBank/DDBJ databases">
        <title>Actinomadura rubrobrunea NBRC 14622.</title>
        <authorList>
            <person name="Ichikawa N."/>
            <person name="Sato H."/>
            <person name="Tonouchi N."/>
        </authorList>
    </citation>
    <scope>NUCLEOTIDE SEQUENCE</scope>
    <source>
        <strain evidence="3">NBRC 14622</strain>
    </source>
</reference>
<evidence type="ECO:0000313" key="3">
    <source>
        <dbReference type="EMBL" id="GLW62198.1"/>
    </source>
</evidence>
<dbReference type="Proteomes" id="UP001165124">
    <property type="component" value="Unassembled WGS sequence"/>
</dbReference>
<organism evidence="3 4">
    <name type="scientific">Actinomadura rubrobrunea</name>
    <dbReference type="NCBI Taxonomy" id="115335"/>
    <lineage>
        <taxon>Bacteria</taxon>
        <taxon>Bacillati</taxon>
        <taxon>Actinomycetota</taxon>
        <taxon>Actinomycetes</taxon>
        <taxon>Streptosporangiales</taxon>
        <taxon>Thermomonosporaceae</taxon>
        <taxon>Actinomadura</taxon>
    </lineage>
</organism>
<feature type="transmembrane region" description="Helical" evidence="2">
    <location>
        <begin position="12"/>
        <end position="37"/>
    </location>
</feature>
<name>A0A9W6PSK0_9ACTN</name>
<protein>
    <submittedName>
        <fullName evidence="3">Uncharacterized protein</fullName>
    </submittedName>
</protein>
<evidence type="ECO:0000256" key="2">
    <source>
        <dbReference type="SAM" id="Phobius"/>
    </source>
</evidence>
<accession>A0A9W6PSK0</accession>
<feature type="region of interest" description="Disordered" evidence="1">
    <location>
        <begin position="359"/>
        <end position="382"/>
    </location>
</feature>
<keyword evidence="2" id="KW-0472">Membrane</keyword>